<evidence type="ECO:0000313" key="3">
    <source>
        <dbReference type="Proteomes" id="UP000269945"/>
    </source>
</evidence>
<comment type="caution">
    <text evidence="2">The sequence shown here is derived from an EMBL/GenBank/DDBJ whole genome shotgun (WGS) entry which is preliminary data.</text>
</comment>
<proteinExistence type="predicted"/>
<dbReference type="Proteomes" id="UP000269945">
    <property type="component" value="Unassembled WGS sequence"/>
</dbReference>
<keyword evidence="3" id="KW-1185">Reference proteome</keyword>
<sequence>MLLSLVPAKAWLPVTWAVSGTPDISSKDENLPLPRLISLRRPGRI</sequence>
<keyword evidence="1" id="KW-0732">Signal</keyword>
<feature type="chain" id="PRO_5040760254" evidence="1">
    <location>
        <begin position="18"/>
        <end position="45"/>
    </location>
</feature>
<accession>A0A9X9LHX9</accession>
<organism evidence="2 3">
    <name type="scientific">Gulo gulo</name>
    <name type="common">Wolverine</name>
    <name type="synonym">Gluton</name>
    <dbReference type="NCBI Taxonomy" id="48420"/>
    <lineage>
        <taxon>Eukaryota</taxon>
        <taxon>Metazoa</taxon>
        <taxon>Chordata</taxon>
        <taxon>Craniata</taxon>
        <taxon>Vertebrata</taxon>
        <taxon>Euteleostomi</taxon>
        <taxon>Mammalia</taxon>
        <taxon>Eutheria</taxon>
        <taxon>Laurasiatheria</taxon>
        <taxon>Carnivora</taxon>
        <taxon>Caniformia</taxon>
        <taxon>Musteloidea</taxon>
        <taxon>Mustelidae</taxon>
        <taxon>Guloninae</taxon>
        <taxon>Gulo</taxon>
    </lineage>
</organism>
<dbReference type="AlphaFoldDB" id="A0A9X9LHX9"/>
<protein>
    <submittedName>
        <fullName evidence="2">Uncharacterized protein</fullName>
    </submittedName>
</protein>
<gene>
    <name evidence="2" type="ORF">BN2614_LOCUS1</name>
</gene>
<name>A0A9X9LHX9_GULGU</name>
<feature type="signal peptide" evidence="1">
    <location>
        <begin position="1"/>
        <end position="17"/>
    </location>
</feature>
<evidence type="ECO:0000256" key="1">
    <source>
        <dbReference type="SAM" id="SignalP"/>
    </source>
</evidence>
<dbReference type="EMBL" id="CYRY02004087">
    <property type="protein sequence ID" value="VCW68609.1"/>
    <property type="molecule type" value="Genomic_DNA"/>
</dbReference>
<evidence type="ECO:0000313" key="2">
    <source>
        <dbReference type="EMBL" id="VCW68609.1"/>
    </source>
</evidence>
<reference evidence="2 3" key="1">
    <citation type="submission" date="2018-10" db="EMBL/GenBank/DDBJ databases">
        <authorList>
            <person name="Ekblom R."/>
            <person name="Jareborg N."/>
        </authorList>
    </citation>
    <scope>NUCLEOTIDE SEQUENCE [LARGE SCALE GENOMIC DNA]</scope>
    <source>
        <tissue evidence="2">Muscle</tissue>
    </source>
</reference>